<dbReference type="InterPro" id="IPR035906">
    <property type="entry name" value="MetI-like_sf"/>
</dbReference>
<sequence length="300" mass="34402">MSIYNKLGRNDLERKQAVAGYLFILPNLIGFMIFVFLPLLASLFLSFFNWDLINTPVFVGFDNFIKMFKEPLFRKTLINTVYYTLGVVPLTVVFGMILAVLVNSVKKGFIYKFSFFMPYLIPMVGAALIWQSIYMPNFGILTYLLDLIGITSPQWLSDPDWAMPAIIIMSVWKNIGFTFIVLLAGLQGIPNRYYEAAEIDGANSIQQFFRITVPLLTPTIFFTVVISMIDSFKVFDQAFILTKGGPADATKTLVYYIYTQGFEYFRMGYASAVGWFLLIVIFALTIIQFIYQRKWVSYDV</sequence>
<comment type="caution">
    <text evidence="9">The sequence shown here is derived from an EMBL/GenBank/DDBJ whole genome shotgun (WGS) entry which is preliminary data.</text>
</comment>
<evidence type="ECO:0000256" key="4">
    <source>
        <dbReference type="ARBA" id="ARBA00022692"/>
    </source>
</evidence>
<dbReference type="Gene3D" id="1.10.3720.10">
    <property type="entry name" value="MetI-like"/>
    <property type="match status" value="1"/>
</dbReference>
<dbReference type="AlphaFoldDB" id="A0A2T5RGC6"/>
<keyword evidence="5 7" id="KW-1133">Transmembrane helix</keyword>
<evidence type="ECO:0000313" key="9">
    <source>
        <dbReference type="EMBL" id="PTV93479.1"/>
    </source>
</evidence>
<accession>A0A2T5RGC6</accession>
<evidence type="ECO:0000256" key="6">
    <source>
        <dbReference type="ARBA" id="ARBA00023136"/>
    </source>
</evidence>
<feature type="domain" description="ABC transmembrane type-1" evidence="8">
    <location>
        <begin position="77"/>
        <end position="288"/>
    </location>
</feature>
<evidence type="ECO:0000256" key="7">
    <source>
        <dbReference type="RuleBase" id="RU363032"/>
    </source>
</evidence>
<feature type="transmembrane region" description="Helical" evidence="7">
    <location>
        <begin position="161"/>
        <end position="186"/>
    </location>
</feature>
<evidence type="ECO:0000259" key="8">
    <source>
        <dbReference type="PROSITE" id="PS50928"/>
    </source>
</evidence>
<keyword evidence="2 7" id="KW-0813">Transport</keyword>
<evidence type="ECO:0000256" key="1">
    <source>
        <dbReference type="ARBA" id="ARBA00004651"/>
    </source>
</evidence>
<feature type="transmembrane region" description="Helical" evidence="7">
    <location>
        <begin position="81"/>
        <end position="102"/>
    </location>
</feature>
<gene>
    <name evidence="9" type="ORF">C8C76_14025</name>
</gene>
<dbReference type="Pfam" id="PF00528">
    <property type="entry name" value="BPD_transp_1"/>
    <property type="match status" value="1"/>
</dbReference>
<comment type="similarity">
    <text evidence="7">Belongs to the binding-protein-dependent transport system permease family.</text>
</comment>
<dbReference type="OrthoDB" id="9773727at2"/>
<feature type="transmembrane region" description="Helical" evidence="7">
    <location>
        <begin position="207"/>
        <end position="229"/>
    </location>
</feature>
<proteinExistence type="inferred from homology"/>
<evidence type="ECO:0000256" key="5">
    <source>
        <dbReference type="ARBA" id="ARBA00022989"/>
    </source>
</evidence>
<evidence type="ECO:0000256" key="2">
    <source>
        <dbReference type="ARBA" id="ARBA00022448"/>
    </source>
</evidence>
<evidence type="ECO:0000256" key="3">
    <source>
        <dbReference type="ARBA" id="ARBA00022475"/>
    </source>
</evidence>
<dbReference type="GO" id="GO:0055085">
    <property type="term" value="P:transmembrane transport"/>
    <property type="evidence" value="ECO:0007669"/>
    <property type="project" value="InterPro"/>
</dbReference>
<name>A0A2T5RGC6_9FIRM</name>
<dbReference type="PANTHER" id="PTHR30193:SF37">
    <property type="entry name" value="INNER MEMBRANE ABC TRANSPORTER PERMEASE PROTEIN YCJO"/>
    <property type="match status" value="1"/>
</dbReference>
<keyword evidence="6 7" id="KW-0472">Membrane</keyword>
<dbReference type="EMBL" id="QAXS01000040">
    <property type="protein sequence ID" value="PTV93479.1"/>
    <property type="molecule type" value="Genomic_DNA"/>
</dbReference>
<feature type="transmembrane region" description="Helical" evidence="7">
    <location>
        <begin position="21"/>
        <end position="48"/>
    </location>
</feature>
<organism evidence="9 10">
    <name type="scientific">Halanaerobium saccharolyticum</name>
    <dbReference type="NCBI Taxonomy" id="43595"/>
    <lineage>
        <taxon>Bacteria</taxon>
        <taxon>Bacillati</taxon>
        <taxon>Bacillota</taxon>
        <taxon>Clostridia</taxon>
        <taxon>Halanaerobiales</taxon>
        <taxon>Halanaerobiaceae</taxon>
        <taxon>Halanaerobium</taxon>
    </lineage>
</organism>
<feature type="transmembrane region" description="Helical" evidence="7">
    <location>
        <begin position="109"/>
        <end position="133"/>
    </location>
</feature>
<dbReference type="SUPFAM" id="SSF161098">
    <property type="entry name" value="MetI-like"/>
    <property type="match status" value="1"/>
</dbReference>
<dbReference type="InterPro" id="IPR051393">
    <property type="entry name" value="ABC_transporter_permease"/>
</dbReference>
<reference evidence="9 10" key="1">
    <citation type="submission" date="2018-04" db="EMBL/GenBank/DDBJ databases">
        <title>Subsurface microbial communities from deep shales in Ohio and West Virginia, USA.</title>
        <authorList>
            <person name="Wrighton K."/>
        </authorList>
    </citation>
    <scope>NUCLEOTIDE SEQUENCE [LARGE SCALE GENOMIC DNA]</scope>
    <source>
        <strain evidence="9 10">WC1</strain>
    </source>
</reference>
<dbReference type="GO" id="GO:0005886">
    <property type="term" value="C:plasma membrane"/>
    <property type="evidence" value="ECO:0007669"/>
    <property type="project" value="UniProtKB-SubCell"/>
</dbReference>
<dbReference type="Proteomes" id="UP000244089">
    <property type="component" value="Unassembled WGS sequence"/>
</dbReference>
<dbReference type="PANTHER" id="PTHR30193">
    <property type="entry name" value="ABC TRANSPORTER PERMEASE PROTEIN"/>
    <property type="match status" value="1"/>
</dbReference>
<dbReference type="PROSITE" id="PS50928">
    <property type="entry name" value="ABC_TM1"/>
    <property type="match status" value="1"/>
</dbReference>
<dbReference type="RefSeq" id="WP_108142267.1">
    <property type="nucleotide sequence ID" value="NZ_QAXS01000040.1"/>
</dbReference>
<evidence type="ECO:0000313" key="10">
    <source>
        <dbReference type="Proteomes" id="UP000244089"/>
    </source>
</evidence>
<dbReference type="InterPro" id="IPR000515">
    <property type="entry name" value="MetI-like"/>
</dbReference>
<feature type="transmembrane region" description="Helical" evidence="7">
    <location>
        <begin position="272"/>
        <end position="291"/>
    </location>
</feature>
<keyword evidence="4 7" id="KW-0812">Transmembrane</keyword>
<dbReference type="CDD" id="cd06261">
    <property type="entry name" value="TM_PBP2"/>
    <property type="match status" value="1"/>
</dbReference>
<keyword evidence="3" id="KW-1003">Cell membrane</keyword>
<comment type="subcellular location">
    <subcellularLocation>
        <location evidence="1 7">Cell membrane</location>
        <topology evidence="1 7">Multi-pass membrane protein</topology>
    </subcellularLocation>
</comment>
<protein>
    <submittedName>
        <fullName evidence="9">Carbohydrate ABC transporter membrane protein 1 (CUT1 family)</fullName>
    </submittedName>
</protein>